<dbReference type="Pfam" id="PF01535">
    <property type="entry name" value="PPR"/>
    <property type="match status" value="6"/>
</dbReference>
<dbReference type="OrthoDB" id="731210at2759"/>
<feature type="repeat" description="PPR" evidence="2">
    <location>
        <begin position="100"/>
        <end position="130"/>
    </location>
</feature>
<gene>
    <name evidence="3" type="ORF">CKAN_01357300</name>
</gene>
<evidence type="ECO:0000313" key="3">
    <source>
        <dbReference type="EMBL" id="RWR84748.1"/>
    </source>
</evidence>
<proteinExistence type="predicted"/>
<protein>
    <submittedName>
        <fullName evidence="3">Pentatricopeptide repeat-containing protein</fullName>
    </submittedName>
</protein>
<feature type="repeat" description="PPR" evidence="2">
    <location>
        <begin position="466"/>
        <end position="496"/>
    </location>
</feature>
<dbReference type="EMBL" id="QPKB01000005">
    <property type="protein sequence ID" value="RWR84748.1"/>
    <property type="molecule type" value="Genomic_DNA"/>
</dbReference>
<evidence type="ECO:0000256" key="1">
    <source>
        <dbReference type="ARBA" id="ARBA00022737"/>
    </source>
</evidence>
<dbReference type="InterPro" id="IPR002885">
    <property type="entry name" value="PPR_rpt"/>
</dbReference>
<dbReference type="PANTHER" id="PTHR24015">
    <property type="entry name" value="OS07G0578800 PROTEIN-RELATED"/>
    <property type="match status" value="1"/>
</dbReference>
<evidence type="ECO:0000256" key="2">
    <source>
        <dbReference type="PROSITE-ProRule" id="PRU00708"/>
    </source>
</evidence>
<organism evidence="3 4">
    <name type="scientific">Cinnamomum micranthum f. kanehirae</name>
    <dbReference type="NCBI Taxonomy" id="337451"/>
    <lineage>
        <taxon>Eukaryota</taxon>
        <taxon>Viridiplantae</taxon>
        <taxon>Streptophyta</taxon>
        <taxon>Embryophyta</taxon>
        <taxon>Tracheophyta</taxon>
        <taxon>Spermatophyta</taxon>
        <taxon>Magnoliopsida</taxon>
        <taxon>Magnoliidae</taxon>
        <taxon>Laurales</taxon>
        <taxon>Lauraceae</taxon>
        <taxon>Cinnamomum</taxon>
    </lineage>
</organism>
<evidence type="ECO:0000313" key="4">
    <source>
        <dbReference type="Proteomes" id="UP000283530"/>
    </source>
</evidence>
<dbReference type="InterPro" id="IPR046960">
    <property type="entry name" value="PPR_At4g14850-like_plant"/>
</dbReference>
<dbReference type="NCBIfam" id="TIGR00756">
    <property type="entry name" value="PPR"/>
    <property type="match status" value="5"/>
</dbReference>
<dbReference type="PROSITE" id="PS51375">
    <property type="entry name" value="PPR"/>
    <property type="match status" value="6"/>
</dbReference>
<dbReference type="FunFam" id="1.25.40.10:FF:000031">
    <property type="entry name" value="Pentatricopeptide repeat-containing protein mitochondrial"/>
    <property type="match status" value="1"/>
</dbReference>
<dbReference type="GO" id="GO:0009451">
    <property type="term" value="P:RNA modification"/>
    <property type="evidence" value="ECO:0007669"/>
    <property type="project" value="InterPro"/>
</dbReference>
<dbReference type="FunFam" id="1.25.40.10:FF:000425">
    <property type="entry name" value="Pentatricopeptide repeat-containing protein At3g26540"/>
    <property type="match status" value="1"/>
</dbReference>
<keyword evidence="4" id="KW-1185">Reference proteome</keyword>
<reference evidence="3 4" key="1">
    <citation type="journal article" date="2019" name="Nat. Plants">
        <title>Stout camphor tree genome fills gaps in understanding of flowering plant genome evolution.</title>
        <authorList>
            <person name="Chaw S.M."/>
            <person name="Liu Y.C."/>
            <person name="Wu Y.W."/>
            <person name="Wang H.Y."/>
            <person name="Lin C.I."/>
            <person name="Wu C.S."/>
            <person name="Ke H.M."/>
            <person name="Chang L.Y."/>
            <person name="Hsu C.Y."/>
            <person name="Yang H.T."/>
            <person name="Sudianto E."/>
            <person name="Hsu M.H."/>
            <person name="Wu K.P."/>
            <person name="Wang L.N."/>
            <person name="Leebens-Mack J.H."/>
            <person name="Tsai I.J."/>
        </authorList>
    </citation>
    <scope>NUCLEOTIDE SEQUENCE [LARGE SCALE GENOMIC DNA]</scope>
    <source>
        <strain evidence="4">cv. Chaw 1501</strain>
        <tissue evidence="3">Young leaves</tissue>
    </source>
</reference>
<accession>A0A3S3MRF3</accession>
<name>A0A3S3MRF3_9MAGN</name>
<dbReference type="InterPro" id="IPR011990">
    <property type="entry name" value="TPR-like_helical_dom_sf"/>
</dbReference>
<feature type="repeat" description="PPR" evidence="2">
    <location>
        <begin position="566"/>
        <end position="600"/>
    </location>
</feature>
<feature type="repeat" description="PPR" evidence="2">
    <location>
        <begin position="232"/>
        <end position="266"/>
    </location>
</feature>
<dbReference type="GO" id="GO:0003723">
    <property type="term" value="F:RNA binding"/>
    <property type="evidence" value="ECO:0007669"/>
    <property type="project" value="InterPro"/>
</dbReference>
<dbReference type="Pfam" id="PF13041">
    <property type="entry name" value="PPR_2"/>
    <property type="match status" value="3"/>
</dbReference>
<dbReference type="GO" id="GO:0099402">
    <property type="term" value="P:plant organ development"/>
    <property type="evidence" value="ECO:0007669"/>
    <property type="project" value="UniProtKB-ARBA"/>
</dbReference>
<feature type="repeat" description="PPR" evidence="2">
    <location>
        <begin position="131"/>
        <end position="165"/>
    </location>
</feature>
<dbReference type="STRING" id="337451.A0A3S3MRF3"/>
<feature type="repeat" description="PPR" evidence="2">
    <location>
        <begin position="333"/>
        <end position="367"/>
    </location>
</feature>
<dbReference type="FunFam" id="1.25.40.10:FF:000158">
    <property type="entry name" value="pentatricopeptide repeat-containing protein At2g33680"/>
    <property type="match status" value="1"/>
</dbReference>
<dbReference type="PANTHER" id="PTHR24015:SF72">
    <property type="entry name" value="OS04G0436800 PROTEIN"/>
    <property type="match status" value="1"/>
</dbReference>
<comment type="caution">
    <text evidence="3">The sequence shown here is derived from an EMBL/GenBank/DDBJ whole genome shotgun (WGS) entry which is preliminary data.</text>
</comment>
<keyword evidence="1" id="KW-0677">Repeat</keyword>
<dbReference type="Proteomes" id="UP000283530">
    <property type="component" value="Unassembled WGS sequence"/>
</dbReference>
<dbReference type="Gene3D" id="1.25.40.10">
    <property type="entry name" value="Tetratricopeptide repeat domain"/>
    <property type="match status" value="5"/>
</dbReference>
<sequence>MGVNAVSVLNRLIQTTKNRKNNNTHRPKRLPSNDRALTASILHHLNSGHLKKAVSILFSSPSPLPPSIYALLFRACASKRALVETRKLESHILTSSSQPSIFLLNRAIETYAKCGSLSDARELFEEMPQRDGGTWNAMIASYAQAGCAEDAVSVFYRMNSSGVVANEITFASVLGSCAALFALFLARQIHGLVIKFGLCWNVILGSSIVDVYGKCRVMSDARRMFGEIPTPNEVSWNVIIRRYLEMGEGEEAVVLFFQMIRKNVRSLNFTFSNALIACASIGALEEGCQIHGIAVKIAFEEDYVVSTSLIDMYVKCGGLEDAHRLFDQPGSRNVVSWTSIMSGYAICGRIDEAQKLFNDMPVRNVVSWNAMLAGYTRFFLWEEALDFILWMRRETSAIDQVTLGLILNVCAGISNLRLGKQVHGFVYRHGFFSHVFIGNALLDMYGKCGSLRSADHWFFEMGHRRDRISWNALISGYACHRQSEEALQIFSEMQWETTPNEFTFSTIFAACANIFTLDQGKEIHGYMIRHGFETDIVIKGALVDMYSKCRCLEYSIKVFKEEGTRDVIVWNSMILGCSYNGRGSDALELFDLMEKEGIEADNVTFIGVLLACICEGLVDLGQKYFDMMSDKYSVIPRVEHYECMIELFCKHGVMDGLEDFVRKMPFEPTVPMWIRIFDACREHGNSRLGERAAERINELNPSNPVYFEILPKVDITPS</sequence>
<dbReference type="AlphaFoldDB" id="A0A3S3MRF3"/>